<dbReference type="Proteomes" id="UP000572817">
    <property type="component" value="Unassembled WGS sequence"/>
</dbReference>
<name>A0A8H4N071_9PEZI</name>
<feature type="domain" description="DUF4139" evidence="3">
    <location>
        <begin position="293"/>
        <end position="822"/>
    </location>
</feature>
<feature type="coiled-coil region" evidence="1">
    <location>
        <begin position="109"/>
        <end position="136"/>
    </location>
</feature>
<evidence type="ECO:0000256" key="2">
    <source>
        <dbReference type="SAM" id="MobiDB-lite"/>
    </source>
</evidence>
<evidence type="ECO:0000313" key="5">
    <source>
        <dbReference type="EMBL" id="KAF4302218.1"/>
    </source>
</evidence>
<evidence type="ECO:0000259" key="3">
    <source>
        <dbReference type="Pfam" id="PF13598"/>
    </source>
</evidence>
<keyword evidence="1" id="KW-0175">Coiled coil</keyword>
<feature type="compositionally biased region" description="Polar residues" evidence="2">
    <location>
        <begin position="521"/>
        <end position="546"/>
    </location>
</feature>
<gene>
    <name evidence="5" type="ORF">GTA08_BOTSDO09658</name>
</gene>
<proteinExistence type="predicted"/>
<evidence type="ECO:0000313" key="6">
    <source>
        <dbReference type="Proteomes" id="UP000572817"/>
    </source>
</evidence>
<dbReference type="PANTHER" id="PTHR31005:SF8">
    <property type="entry name" value="DUF4139 DOMAIN-CONTAINING PROTEIN"/>
    <property type="match status" value="1"/>
</dbReference>
<dbReference type="InterPro" id="IPR037291">
    <property type="entry name" value="DUF4139"/>
</dbReference>
<comment type="caution">
    <text evidence="5">The sequence shown here is derived from an EMBL/GenBank/DDBJ whole genome shotgun (WGS) entry which is preliminary data.</text>
</comment>
<dbReference type="EMBL" id="WWBZ02000073">
    <property type="protein sequence ID" value="KAF4302218.1"/>
    <property type="molecule type" value="Genomic_DNA"/>
</dbReference>
<evidence type="ECO:0000256" key="1">
    <source>
        <dbReference type="SAM" id="Coils"/>
    </source>
</evidence>
<accession>A0A8H4N071</accession>
<feature type="domain" description="DUF4140" evidence="4">
    <location>
        <begin position="20"/>
        <end position="142"/>
    </location>
</feature>
<dbReference type="GO" id="GO:0005643">
    <property type="term" value="C:nuclear pore"/>
    <property type="evidence" value="ECO:0007669"/>
    <property type="project" value="UniProtKB-SubCell"/>
</dbReference>
<organism evidence="5 6">
    <name type="scientific">Botryosphaeria dothidea</name>
    <dbReference type="NCBI Taxonomy" id="55169"/>
    <lineage>
        <taxon>Eukaryota</taxon>
        <taxon>Fungi</taxon>
        <taxon>Dikarya</taxon>
        <taxon>Ascomycota</taxon>
        <taxon>Pezizomycotina</taxon>
        <taxon>Dothideomycetes</taxon>
        <taxon>Dothideomycetes incertae sedis</taxon>
        <taxon>Botryosphaeriales</taxon>
        <taxon>Botryosphaeriaceae</taxon>
        <taxon>Botryosphaeria</taxon>
    </lineage>
</organism>
<keyword evidence="6" id="KW-1185">Reference proteome</keyword>
<dbReference type="Pfam" id="PF13600">
    <property type="entry name" value="DUF4140"/>
    <property type="match status" value="1"/>
</dbReference>
<feature type="region of interest" description="Disordered" evidence="2">
    <location>
        <begin position="193"/>
        <end position="231"/>
    </location>
</feature>
<dbReference type="Pfam" id="PF13598">
    <property type="entry name" value="DUF4139"/>
    <property type="match status" value="1"/>
</dbReference>
<dbReference type="InterPro" id="IPR011935">
    <property type="entry name" value="CHP02231"/>
</dbReference>
<dbReference type="InterPro" id="IPR025554">
    <property type="entry name" value="DUF4140"/>
</dbReference>
<evidence type="ECO:0000259" key="4">
    <source>
        <dbReference type="Pfam" id="PF13600"/>
    </source>
</evidence>
<protein>
    <submittedName>
        <fullName evidence="5">Mucoidy inhibitor-like protein</fullName>
    </submittedName>
</protein>
<dbReference type="OrthoDB" id="10068793at2759"/>
<dbReference type="CDD" id="cd22249">
    <property type="entry name" value="UDM1_RNF168_RNF169-like"/>
    <property type="match status" value="1"/>
</dbReference>
<feature type="region of interest" description="Disordered" evidence="2">
    <location>
        <begin position="484"/>
        <end position="615"/>
    </location>
</feature>
<reference evidence="5" key="1">
    <citation type="submission" date="2020-04" db="EMBL/GenBank/DDBJ databases">
        <title>Genome Assembly and Annotation of Botryosphaeria dothidea sdau 11-99, a Latent Pathogen of Apple Fruit Ring Rot in China.</title>
        <authorList>
            <person name="Yu C."/>
            <person name="Diao Y."/>
            <person name="Lu Q."/>
            <person name="Zhao J."/>
            <person name="Cui S."/>
            <person name="Peng C."/>
            <person name="He B."/>
            <person name="Liu H."/>
        </authorList>
    </citation>
    <scope>NUCLEOTIDE SEQUENCE [LARGE SCALE GENOMIC DNA]</scope>
    <source>
        <strain evidence="5">Sdau11-99</strain>
    </source>
</reference>
<sequence length="830" mass="90330">MTADIHKQEVLIEELLTTSVTIYPYRAHVVRDIKDIKIQPGLNEITIYGITPAADEHSVQVDSHGAATITDMSVELVPNRERFADQLSDQDSDSDSEDADENAYKKGSLMILSDELKALRKSIEAAAEKQKSANDQLRILNTFMDTINAKHNDPESASKAISSYGADRARIYEQWADSTKKIESLKKTIKQKEAKLQKEGKEERKQRKKQKEEREKRKALQQRQAHRAREEKAKFWPRKVYSVKLSLEASIDTPPSSRPASAASYPQLNEKAAWGGESEKNAWNSEEEKTVRLSLSYVVREVSWSPRYNVSISSQKKAATITYSAEFNNKTSETWKDAKVTLSTSQTSYYGLDDTVPELRPWPIFLRDKNSYDADDDSVINHWNTKLSPQENHSGPNFNSFRPGQDMFNRFALFGPEPTGNPFGPTQAGGGLFGQLGAANQNHTGPAFDVSGFGSAAATSTSQGFGSANNSSVQPLFGRVSQLDIDGSDSESEQPVQSGGLFGRSNANTSQPAQAGGLFGSANTNSQPAQSSSLFGNTQNNAQPAQSGGLFGGAPRPPTGALFGSARNNNIQTQTPVPPPPAPQAPTIHQEPTWEDSGMTTSYDLPGTRTIPPSSLSRRHKITAITIPDIDLSYIAIPKLRKGAFLRAKLRNLASPDGGITLLKGAAGLTLDGSFLGNTTLPRTSPSSDLDLDLGVDPAIHVTYAPPTLHRSTQGLLTRESAEAYARCIGITNTRAAAVKIKVLDQVPVSEQERLRVEVVAPKGLVKGGEAVVAGRPGEDKGDEDWGKATAVMKDGGKVEWAVELEKGKSCRLPLEWEVRMPGDKRIAFA</sequence>
<dbReference type="PANTHER" id="PTHR31005">
    <property type="entry name" value="DUF4139 DOMAIN-CONTAINING PROTEIN"/>
    <property type="match status" value="1"/>
</dbReference>
<feature type="compositionally biased region" description="Basic and acidic residues" evidence="2">
    <location>
        <begin position="193"/>
        <end position="218"/>
    </location>
</feature>
<dbReference type="AlphaFoldDB" id="A0A8H4N071"/>